<evidence type="ECO:0000256" key="11">
    <source>
        <dbReference type="ARBA" id="ARBA00023317"/>
    </source>
</evidence>
<evidence type="ECO:0000313" key="13">
    <source>
        <dbReference type="EMBL" id="OQX09092.1"/>
    </source>
</evidence>
<dbReference type="InterPro" id="IPR040442">
    <property type="entry name" value="Pyrv_kinase-like_dom_sf"/>
</dbReference>
<reference evidence="13 14" key="1">
    <citation type="submission" date="2017-01" db="EMBL/GenBank/DDBJ databases">
        <title>Novel large sulfur bacteria in the metagenomes of groundwater-fed chemosynthetic microbial mats in the Lake Huron basin.</title>
        <authorList>
            <person name="Sharrar A.M."/>
            <person name="Flood B.E."/>
            <person name="Bailey J.V."/>
            <person name="Jones D.S."/>
            <person name="Biddanda B."/>
            <person name="Ruberg S.A."/>
            <person name="Marcus D.N."/>
            <person name="Dick G.J."/>
        </authorList>
    </citation>
    <scope>NUCLEOTIDE SEQUENCE [LARGE SCALE GENOMIC DNA]</scope>
    <source>
        <strain evidence="13">A8</strain>
    </source>
</reference>
<organism evidence="13 14">
    <name type="scientific">Thiothrix lacustris</name>
    <dbReference type="NCBI Taxonomy" id="525917"/>
    <lineage>
        <taxon>Bacteria</taxon>
        <taxon>Pseudomonadati</taxon>
        <taxon>Pseudomonadota</taxon>
        <taxon>Gammaproteobacteria</taxon>
        <taxon>Thiotrichales</taxon>
        <taxon>Thiotrichaceae</taxon>
        <taxon>Thiothrix</taxon>
    </lineage>
</organism>
<evidence type="ECO:0000313" key="14">
    <source>
        <dbReference type="Proteomes" id="UP000192491"/>
    </source>
</evidence>
<dbReference type="EC" id="2.7.1.40" evidence="3"/>
<keyword evidence="9" id="KW-0460">Magnesium</keyword>
<evidence type="ECO:0000256" key="2">
    <source>
        <dbReference type="ARBA" id="ARBA00008663"/>
    </source>
</evidence>
<dbReference type="InterPro" id="IPR015806">
    <property type="entry name" value="Pyrv_Knase_insert_dom_sf"/>
</dbReference>
<evidence type="ECO:0000256" key="3">
    <source>
        <dbReference type="ARBA" id="ARBA00012142"/>
    </source>
</evidence>
<evidence type="ECO:0000256" key="10">
    <source>
        <dbReference type="ARBA" id="ARBA00023152"/>
    </source>
</evidence>
<dbReference type="InterPro" id="IPR015813">
    <property type="entry name" value="Pyrv/PenolPyrv_kinase-like_dom"/>
</dbReference>
<name>A0A1Y1QM79_9GAMM</name>
<accession>A0A1Y1QM79</accession>
<dbReference type="EMBL" id="MTEJ01000154">
    <property type="protein sequence ID" value="OQX09092.1"/>
    <property type="molecule type" value="Genomic_DNA"/>
</dbReference>
<dbReference type="STRING" id="1123401.GCA_000621325_02628"/>
<evidence type="ECO:0000256" key="1">
    <source>
        <dbReference type="ARBA" id="ARBA00004997"/>
    </source>
</evidence>
<dbReference type="NCBIfam" id="NF011314">
    <property type="entry name" value="PRK14725.1"/>
    <property type="match status" value="1"/>
</dbReference>
<dbReference type="Proteomes" id="UP000192491">
    <property type="component" value="Unassembled WGS sequence"/>
</dbReference>
<dbReference type="SUPFAM" id="SSF50800">
    <property type="entry name" value="PK beta-barrel domain-like"/>
    <property type="match status" value="1"/>
</dbReference>
<evidence type="ECO:0000256" key="4">
    <source>
        <dbReference type="ARBA" id="ARBA00022679"/>
    </source>
</evidence>
<proteinExistence type="inferred from homology"/>
<dbReference type="Gene3D" id="3.20.20.60">
    <property type="entry name" value="Phosphoenolpyruvate-binding domains"/>
    <property type="match status" value="2"/>
</dbReference>
<comment type="similarity">
    <text evidence="2">Belongs to the pyruvate kinase family.</text>
</comment>
<keyword evidence="6" id="KW-0547">Nucleotide-binding</keyword>
<sequence length="611" mass="66429">MDNLTLLTHLYRLREQAVNFAAQHADADLVQPLHRASAHNLLHYLALRSHELRAVQLALIERGLSSLGVLESHTLATLNSVIAALECLQGQAPSIAPFAPISVAASTTRLEQASSALFGQSPAQRDVRIMVTMPTAAAEGHGLLSHLLDAGMDVMRINCAHDNADIWQQMIGNLRMAEANTGKTCKIELDLAGPKLRTGTIRSVGRVVKLKPVRDLFGHVYAPGRIWLVPEGAAAVAEDFPTLEVNGKVLAETQPGDHVLLTDARDASRECRIVAKHQHARLITTEDTAYLQENTQLVFERNGKKLGKGTLVNVHEVIPPLVLQVGEHLLLTRADEPGIPGEHDADGAQTQPARIHCTLAEAFGAVQAGQQVWLDDGKIGGTVETSDGDTIGLIITHTPPGGAKLRSEKGINFPDTVFHTLALTDKDIIDLEAMAGKVDMVALSFVRTPQDVSDLQAHLQRLGIPDTGIILKIENRAAFENLPAILLTALRSSTVGVMIARGDLAVEVGFERLSEVQEEILWLCEAAHVPVIWATQILEGMAKKGAPSRAEVTDAAVSIRAECAMLNKGPHIVETVRFLDGILQRMESHYHKRRLMMRPLRVCQHSLQLNQ</sequence>
<gene>
    <name evidence="13" type="ORF">BWK73_23720</name>
</gene>
<dbReference type="InterPro" id="IPR015793">
    <property type="entry name" value="Pyrv_Knase_brl"/>
</dbReference>
<dbReference type="InterPro" id="IPR001697">
    <property type="entry name" value="Pyr_Knase"/>
</dbReference>
<evidence type="ECO:0000256" key="7">
    <source>
        <dbReference type="ARBA" id="ARBA00022777"/>
    </source>
</evidence>
<keyword evidence="4" id="KW-0808">Transferase</keyword>
<dbReference type="UniPathway" id="UPA00109">
    <property type="reaction ID" value="UER00188"/>
</dbReference>
<dbReference type="GO" id="GO:0005524">
    <property type="term" value="F:ATP binding"/>
    <property type="evidence" value="ECO:0007669"/>
    <property type="project" value="UniProtKB-KW"/>
</dbReference>
<dbReference type="PANTHER" id="PTHR11817">
    <property type="entry name" value="PYRUVATE KINASE"/>
    <property type="match status" value="1"/>
</dbReference>
<keyword evidence="10" id="KW-0324">Glycolysis</keyword>
<dbReference type="GO" id="GO:0004743">
    <property type="term" value="F:pyruvate kinase activity"/>
    <property type="evidence" value="ECO:0007669"/>
    <property type="project" value="UniProtKB-EC"/>
</dbReference>
<protein>
    <recommendedName>
        <fullName evidence="3">pyruvate kinase</fullName>
        <ecNumber evidence="3">2.7.1.40</ecNumber>
    </recommendedName>
</protein>
<keyword evidence="11 13" id="KW-0670">Pyruvate</keyword>
<dbReference type="Pfam" id="PF00224">
    <property type="entry name" value="PK"/>
    <property type="match status" value="2"/>
</dbReference>
<dbReference type="InterPro" id="IPR011037">
    <property type="entry name" value="Pyrv_Knase-like_insert_dom_sf"/>
</dbReference>
<evidence type="ECO:0000259" key="12">
    <source>
        <dbReference type="Pfam" id="PF00224"/>
    </source>
</evidence>
<dbReference type="Gene3D" id="2.40.33.10">
    <property type="entry name" value="PK beta-barrel domain-like"/>
    <property type="match status" value="1"/>
</dbReference>
<keyword evidence="7 13" id="KW-0418">Kinase</keyword>
<feature type="domain" description="Pyruvate kinase barrel" evidence="12">
    <location>
        <begin position="349"/>
        <end position="566"/>
    </location>
</feature>
<keyword evidence="5" id="KW-0479">Metal-binding</keyword>
<comment type="caution">
    <text evidence="13">The sequence shown here is derived from an EMBL/GenBank/DDBJ whole genome shotgun (WGS) entry which is preliminary data.</text>
</comment>
<dbReference type="GO" id="GO:0030955">
    <property type="term" value="F:potassium ion binding"/>
    <property type="evidence" value="ECO:0007669"/>
    <property type="project" value="InterPro"/>
</dbReference>
<evidence type="ECO:0000256" key="8">
    <source>
        <dbReference type="ARBA" id="ARBA00022840"/>
    </source>
</evidence>
<dbReference type="AlphaFoldDB" id="A0A1Y1QM79"/>
<feature type="domain" description="Pyruvate kinase barrel" evidence="12">
    <location>
        <begin position="125"/>
        <end position="211"/>
    </location>
</feature>
<comment type="pathway">
    <text evidence="1">Carbohydrate degradation; glycolysis; pyruvate from D-glyceraldehyde 3-phosphate: step 5/5.</text>
</comment>
<dbReference type="GO" id="GO:0000287">
    <property type="term" value="F:magnesium ion binding"/>
    <property type="evidence" value="ECO:0007669"/>
    <property type="project" value="InterPro"/>
</dbReference>
<evidence type="ECO:0000256" key="6">
    <source>
        <dbReference type="ARBA" id="ARBA00022741"/>
    </source>
</evidence>
<dbReference type="SUPFAM" id="SSF51621">
    <property type="entry name" value="Phosphoenolpyruvate/pyruvate domain"/>
    <property type="match status" value="1"/>
</dbReference>
<keyword evidence="8" id="KW-0067">ATP-binding</keyword>
<dbReference type="GO" id="GO:0016301">
    <property type="term" value="F:kinase activity"/>
    <property type="evidence" value="ECO:0007669"/>
    <property type="project" value="UniProtKB-KW"/>
</dbReference>
<evidence type="ECO:0000256" key="9">
    <source>
        <dbReference type="ARBA" id="ARBA00022842"/>
    </source>
</evidence>
<evidence type="ECO:0000256" key="5">
    <source>
        <dbReference type="ARBA" id="ARBA00022723"/>
    </source>
</evidence>